<dbReference type="InterPro" id="IPR050678">
    <property type="entry name" value="DNA_Partitioning_ATPase"/>
</dbReference>
<reference evidence="5" key="1">
    <citation type="submission" date="2022-08" db="EMBL/GenBank/DDBJ databases">
        <title>Genomic Encyclopedia of Type Strains, Phase V (KMG-V): Genome sequencing to study the core and pangenomes of soil and plant-associated prokaryotes.</title>
        <authorList>
            <person name="Whitman W."/>
        </authorList>
    </citation>
    <scope>NUCLEOTIDE SEQUENCE</scope>
    <source>
        <strain evidence="3">0</strain>
        <strain evidence="5">SP2016B</strain>
        <strain evidence="6">SP2017</strain>
        <strain evidence="9">SP3002</strain>
        <strain evidence="7">SP3012</strain>
        <strain evidence="8">SP3026</strain>
        <strain evidence="4">SP3049</strain>
    </source>
</reference>
<feature type="domain" description="AAA" evidence="2">
    <location>
        <begin position="3"/>
        <end position="178"/>
    </location>
</feature>
<name>A0A840DCS3_9BACT</name>
<dbReference type="Proteomes" id="UP001155057">
    <property type="component" value="Unassembled WGS sequence"/>
</dbReference>
<dbReference type="PANTHER" id="PTHR13696">
    <property type="entry name" value="P-LOOP CONTAINING NUCLEOSIDE TRIPHOSPHATE HYDROLASE"/>
    <property type="match status" value="1"/>
</dbReference>
<dbReference type="Proteomes" id="UP001155040">
    <property type="component" value="Unassembled WGS sequence"/>
</dbReference>
<organism evidence="5 10">
    <name type="scientific">Salinibacter ruber</name>
    <dbReference type="NCBI Taxonomy" id="146919"/>
    <lineage>
        <taxon>Bacteria</taxon>
        <taxon>Pseudomonadati</taxon>
        <taxon>Rhodothermota</taxon>
        <taxon>Rhodothermia</taxon>
        <taxon>Rhodothermales</taxon>
        <taxon>Salinibacteraceae</taxon>
        <taxon>Salinibacter</taxon>
    </lineage>
</organism>
<dbReference type="CDD" id="cd02042">
    <property type="entry name" value="ParAB_family"/>
    <property type="match status" value="1"/>
</dbReference>
<dbReference type="EMBL" id="JANUBL010000003">
    <property type="protein sequence ID" value="MCS4121718.1"/>
    <property type="molecule type" value="Genomic_DNA"/>
</dbReference>
<protein>
    <submittedName>
        <fullName evidence="5">Chromosome partitioning protein</fullName>
    </submittedName>
</protein>
<evidence type="ECO:0000313" key="7">
    <source>
        <dbReference type="EMBL" id="MCS4035555.1"/>
    </source>
</evidence>
<feature type="region of interest" description="Disordered" evidence="1">
    <location>
        <begin position="257"/>
        <end position="306"/>
    </location>
</feature>
<dbReference type="EMBL" id="JANTZM010000008">
    <property type="protein sequence ID" value="MCS4157864.1"/>
    <property type="molecule type" value="Genomic_DNA"/>
</dbReference>
<dbReference type="Pfam" id="PF13614">
    <property type="entry name" value="AAA_31"/>
    <property type="match status" value="1"/>
</dbReference>
<dbReference type="SUPFAM" id="SSF52540">
    <property type="entry name" value="P-loop containing nucleoside triphosphate hydrolases"/>
    <property type="match status" value="1"/>
</dbReference>
<dbReference type="PANTHER" id="PTHR13696:SF52">
    <property type="entry name" value="PARA FAMILY PROTEIN CT_582"/>
    <property type="match status" value="1"/>
</dbReference>
<evidence type="ECO:0000313" key="10">
    <source>
        <dbReference type="Proteomes" id="UP001155034"/>
    </source>
</evidence>
<evidence type="ECO:0000313" key="6">
    <source>
        <dbReference type="EMBL" id="MCS3951012.1"/>
    </source>
</evidence>
<dbReference type="Gene3D" id="3.40.50.300">
    <property type="entry name" value="P-loop containing nucleotide triphosphate hydrolases"/>
    <property type="match status" value="1"/>
</dbReference>
<feature type="compositionally biased region" description="Polar residues" evidence="1">
    <location>
        <begin position="273"/>
        <end position="283"/>
    </location>
</feature>
<dbReference type="Proteomes" id="UP001155010">
    <property type="component" value="Unassembled WGS sequence"/>
</dbReference>
<evidence type="ECO:0000259" key="2">
    <source>
        <dbReference type="Pfam" id="PF13614"/>
    </source>
</evidence>
<evidence type="ECO:0000313" key="9">
    <source>
        <dbReference type="EMBL" id="MCS4157864.1"/>
    </source>
</evidence>
<dbReference type="EMBL" id="JANUBB010000003">
    <property type="protein sequence ID" value="MCS3951012.1"/>
    <property type="molecule type" value="Genomic_DNA"/>
</dbReference>
<evidence type="ECO:0000256" key="1">
    <source>
        <dbReference type="SAM" id="MobiDB-lite"/>
    </source>
</evidence>
<dbReference type="Proteomes" id="UP001155110">
    <property type="component" value="Unassembled WGS sequence"/>
</dbReference>
<accession>A0A840DCS3</accession>
<dbReference type="EMBL" id="JANTYZ010000002">
    <property type="protein sequence ID" value="MCS3864517.1"/>
    <property type="molecule type" value="Genomic_DNA"/>
</dbReference>
<dbReference type="EMBL" id="JANUBF010000003">
    <property type="protein sequence ID" value="MCS4035555.1"/>
    <property type="molecule type" value="Genomic_DNA"/>
</dbReference>
<dbReference type="InterPro" id="IPR025669">
    <property type="entry name" value="AAA_dom"/>
</dbReference>
<proteinExistence type="predicted"/>
<dbReference type="RefSeq" id="WP_011403290.1">
    <property type="nucleotide sequence ID" value="NZ_CALTRV010000002.1"/>
</dbReference>
<evidence type="ECO:0000313" key="5">
    <source>
        <dbReference type="EMBL" id="MCS3864517.1"/>
    </source>
</evidence>
<sequence length="306" mass="32991">MGKVIAIANQKGGVGKTTTAINLAASLAATEHPTLLLDIDPQANCTSGIGIESDEVDNSIYEVLIGEVDASDAVMSTAMPFLDMMPSHINLVGAEVEIIDETQREKLLSAALPRIRRKYDFIVIDCPPSLGLLTLNSLTASDSVLIPVQAEYFALEGLGQLLNTIKIVRQHLNPDLDIEGVLMTMFDTRLRLSNQVADEVRRYFGERVFETIVKRNVRLSEAPSFGKPALLYEASSTGAQNYMALAREILAHNEEYLDSAPDSNGRGDAESIETPSAGDQETLSDAIGASSEADEDAATPADEFSM</sequence>
<comment type="caution">
    <text evidence="5">The sequence shown here is derived from an EMBL/GenBank/DDBJ whole genome shotgun (WGS) entry which is preliminary data.</text>
</comment>
<dbReference type="Proteomes" id="UP001155034">
    <property type="component" value="Unassembled WGS sequence"/>
</dbReference>
<evidence type="ECO:0000313" key="3">
    <source>
        <dbReference type="EMBL" id="MCS3678231.1"/>
    </source>
</evidence>
<dbReference type="Proteomes" id="UP001155144">
    <property type="component" value="Unassembled WGS sequence"/>
</dbReference>
<dbReference type="GeneID" id="83727432"/>
<evidence type="ECO:0000313" key="8">
    <source>
        <dbReference type="EMBL" id="MCS4121718.1"/>
    </source>
</evidence>
<dbReference type="InterPro" id="IPR027417">
    <property type="entry name" value="P-loop_NTPase"/>
</dbReference>
<dbReference type="EMBL" id="JANUAU010000006">
    <property type="protein sequence ID" value="MCS3678231.1"/>
    <property type="molecule type" value="Genomic_DNA"/>
</dbReference>
<evidence type="ECO:0000313" key="4">
    <source>
        <dbReference type="EMBL" id="MCS3709585.1"/>
    </source>
</evidence>
<dbReference type="FunFam" id="3.40.50.300:FF:000285">
    <property type="entry name" value="Sporulation initiation inhibitor Soj"/>
    <property type="match status" value="1"/>
</dbReference>
<dbReference type="AlphaFoldDB" id="A0A840DCS3"/>
<dbReference type="EMBL" id="JANUAE010000003">
    <property type="protein sequence ID" value="MCS3709585.1"/>
    <property type="molecule type" value="Genomic_DNA"/>
</dbReference>
<dbReference type="OMA" id="PIQCEYF"/>
<dbReference type="Proteomes" id="UP001155027">
    <property type="component" value="Unassembled WGS sequence"/>
</dbReference>
<gene>
    <name evidence="8" type="ORF">GGP45_002071</name>
    <name evidence="4" type="ORF">GGP61_001188</name>
    <name evidence="3" type="ORF">GGP71_002161</name>
    <name evidence="5" type="ORF">GGP82_001063</name>
    <name evidence="6" type="ORF">GGP83_000953</name>
    <name evidence="9" type="ORF">GGP99_001831</name>
    <name evidence="7" type="ORF">GGQ01_000603</name>
</gene>